<protein>
    <submittedName>
        <fullName evidence="2">Zf-CGNR multi-domain protein</fullName>
    </submittedName>
</protein>
<organism evidence="2 3">
    <name type="scientific">Micromonospora acroterricola</name>
    <dbReference type="NCBI Taxonomy" id="2202421"/>
    <lineage>
        <taxon>Bacteria</taxon>
        <taxon>Bacillati</taxon>
        <taxon>Actinomycetota</taxon>
        <taxon>Actinomycetes</taxon>
        <taxon>Micromonosporales</taxon>
        <taxon>Micromonosporaceae</taxon>
        <taxon>Micromonospora</taxon>
    </lineage>
</organism>
<proteinExistence type="predicted"/>
<dbReference type="Gene3D" id="1.10.3300.10">
    <property type="entry name" value="Jann2411-like domain"/>
    <property type="match status" value="1"/>
</dbReference>
<evidence type="ECO:0000313" key="2">
    <source>
        <dbReference type="EMBL" id="PWR08597.1"/>
    </source>
</evidence>
<dbReference type="InterPro" id="IPR023286">
    <property type="entry name" value="ABATE_dom_sf"/>
</dbReference>
<dbReference type="PANTHER" id="PTHR35525:SF3">
    <property type="entry name" value="BLL6575 PROTEIN"/>
    <property type="match status" value="1"/>
</dbReference>
<dbReference type="OrthoDB" id="123307at2"/>
<dbReference type="InterPro" id="IPR010852">
    <property type="entry name" value="ABATE"/>
</dbReference>
<dbReference type="Pfam" id="PF07336">
    <property type="entry name" value="ABATE"/>
    <property type="match status" value="1"/>
</dbReference>
<dbReference type="Proteomes" id="UP000245410">
    <property type="component" value="Unassembled WGS sequence"/>
</dbReference>
<feature type="domain" description="Zinc finger CGNR" evidence="1">
    <location>
        <begin position="189"/>
        <end position="232"/>
    </location>
</feature>
<dbReference type="AlphaFoldDB" id="A0A317D217"/>
<gene>
    <name evidence="2" type="ORF">DKT68_15125</name>
</gene>
<sequence length="238" mass="25889">MPGPSGLPHPHRRTASCGPPVTVYSGYVTDVASGIPLVSLRGARFLFDPGALCLEFLTTGGPGIGARYEALHRPADLADWLARSRLRLDPAQVDVDQTDLADGRRMRDALWRLVCARTGTRPPADTPSDFDATPADLDALNEAAAHAPLAPRLAPDGTRHWALPATGRQVIASIARDAVELLSGPYADRIRECGAHNCYLVFVDTSRPGRRRWCSMERCGNRHKVRSLRARRDADPAD</sequence>
<keyword evidence="3" id="KW-1185">Reference proteome</keyword>
<comment type="caution">
    <text evidence="2">The sequence shown here is derived from an EMBL/GenBank/DDBJ whole genome shotgun (WGS) entry which is preliminary data.</text>
</comment>
<accession>A0A317D217</accession>
<evidence type="ECO:0000259" key="1">
    <source>
        <dbReference type="Pfam" id="PF11706"/>
    </source>
</evidence>
<dbReference type="EMBL" id="QGKR01000196">
    <property type="protein sequence ID" value="PWR08597.1"/>
    <property type="molecule type" value="Genomic_DNA"/>
</dbReference>
<dbReference type="PANTHER" id="PTHR35525">
    <property type="entry name" value="BLL6575 PROTEIN"/>
    <property type="match status" value="1"/>
</dbReference>
<evidence type="ECO:0000313" key="3">
    <source>
        <dbReference type="Proteomes" id="UP000245410"/>
    </source>
</evidence>
<dbReference type="SUPFAM" id="SSF160904">
    <property type="entry name" value="Jann2411-like"/>
    <property type="match status" value="1"/>
</dbReference>
<reference evidence="2 3" key="1">
    <citation type="submission" date="2018-05" db="EMBL/GenBank/DDBJ databases">
        <title>Micromonospora atacamensis sp. nov., a novel actinobacteria isolated from high altitude Atacama Desert soil.</title>
        <authorList>
            <person name="Carro L."/>
            <person name="Golinska P."/>
            <person name="Klenk H.-P."/>
            <person name="Goodfellow M."/>
        </authorList>
    </citation>
    <scope>NUCLEOTIDE SEQUENCE [LARGE SCALE GENOMIC DNA]</scope>
    <source>
        <strain evidence="2 3">5R2A7</strain>
    </source>
</reference>
<name>A0A317D217_9ACTN</name>
<dbReference type="Pfam" id="PF11706">
    <property type="entry name" value="zf-CGNR"/>
    <property type="match status" value="1"/>
</dbReference>
<dbReference type="InterPro" id="IPR021005">
    <property type="entry name" value="Znf_CGNR"/>
</dbReference>